<dbReference type="AlphaFoldDB" id="A0A8V0XX99"/>
<proteinExistence type="inferred from homology"/>
<dbReference type="Proteomes" id="UP000000539">
    <property type="component" value="Chromosome 2"/>
</dbReference>
<gene>
    <name evidence="3" type="primary">C2H8orf82</name>
</gene>
<protein>
    <submittedName>
        <fullName evidence="3">Chromosome 8 open reading frame 82</fullName>
    </submittedName>
</protein>
<reference evidence="3" key="2">
    <citation type="submission" date="2025-08" db="UniProtKB">
        <authorList>
            <consortium name="Ensembl"/>
        </authorList>
    </citation>
    <scope>IDENTIFICATION</scope>
    <source>
        <strain evidence="3">broiler</strain>
    </source>
</reference>
<evidence type="ECO:0000256" key="1">
    <source>
        <dbReference type="ARBA" id="ARBA00006322"/>
    </source>
</evidence>
<name>A0A8V0XX99_CHICK</name>
<keyword evidence="4" id="KW-1185">Reference proteome</keyword>
<evidence type="ECO:0000256" key="2">
    <source>
        <dbReference type="SAM" id="MobiDB-lite"/>
    </source>
</evidence>
<dbReference type="OrthoDB" id="10260024at2759"/>
<reference evidence="3" key="3">
    <citation type="submission" date="2025-09" db="UniProtKB">
        <authorList>
            <consortium name="Ensembl"/>
        </authorList>
    </citation>
    <scope>IDENTIFICATION</scope>
    <source>
        <strain evidence="3">broiler</strain>
    </source>
</reference>
<dbReference type="PANTHER" id="PTHR31449:SF3">
    <property type="entry name" value="UPF0598 PROTEIN C8ORF82"/>
    <property type="match status" value="1"/>
</dbReference>
<accession>A0A8V0XX99</accession>
<feature type="region of interest" description="Disordered" evidence="2">
    <location>
        <begin position="100"/>
        <end position="123"/>
    </location>
</feature>
<dbReference type="PANTHER" id="PTHR31449">
    <property type="entry name" value="UPF0598 PROTEIN C8ORF82"/>
    <property type="match status" value="1"/>
</dbReference>
<sequence>MALYTRSPLARFRFPTRTVPHNAPPLSANRVSPMTLPVSAPPLSASRISPIALPVFPPPPSANRVSPSALPVPVSVSPGGAMRRAVSLRAAAAAYRRGSERGCGHTADTGAERGPAYRQGQSPAPRRREYFYWVDTHGRLYLDDAKVKNFITCFKDERFLAFFFRHLQPNRSGRYEDSFPFLSLCGPEHNFVRCQDLPVVFTRVLEGEKGSGALLSYCGGGHRLVVPFQPHCLTYWPQNGRLYHPGPEGGGGVGLVRSALVEEWGDGFEYGAGGATPTHFVWGGRRYALGHPLVGRLRGLGGGGRGEQSVGGG</sequence>
<dbReference type="GeneTree" id="ENSGT00390000011521"/>
<dbReference type="Ensembl" id="ENSGALT00010019071.1">
    <property type="protein sequence ID" value="ENSGALP00010010620.1"/>
    <property type="gene ID" value="ENSGALG00010008000.1"/>
</dbReference>
<dbReference type="Pfam" id="PF14956">
    <property type="entry name" value="DUF4505"/>
    <property type="match status" value="1"/>
</dbReference>
<evidence type="ECO:0000313" key="3">
    <source>
        <dbReference type="Ensembl" id="ENSGALP00010010620.1"/>
    </source>
</evidence>
<organism evidence="3 4">
    <name type="scientific">Gallus gallus</name>
    <name type="common">Chicken</name>
    <dbReference type="NCBI Taxonomy" id="9031"/>
    <lineage>
        <taxon>Eukaryota</taxon>
        <taxon>Metazoa</taxon>
        <taxon>Chordata</taxon>
        <taxon>Craniata</taxon>
        <taxon>Vertebrata</taxon>
        <taxon>Euteleostomi</taxon>
        <taxon>Archelosauria</taxon>
        <taxon>Archosauria</taxon>
        <taxon>Dinosauria</taxon>
        <taxon>Saurischia</taxon>
        <taxon>Theropoda</taxon>
        <taxon>Coelurosauria</taxon>
        <taxon>Aves</taxon>
        <taxon>Neognathae</taxon>
        <taxon>Galloanserae</taxon>
        <taxon>Galliformes</taxon>
        <taxon>Phasianidae</taxon>
        <taxon>Phasianinae</taxon>
        <taxon>Gallus</taxon>
    </lineage>
</organism>
<comment type="similarity">
    <text evidence="1">Belongs to the UPF0598 family.</text>
</comment>
<dbReference type="InterPro" id="IPR028108">
    <property type="entry name" value="DUF4505"/>
</dbReference>
<evidence type="ECO:0000313" key="4">
    <source>
        <dbReference type="Proteomes" id="UP000000539"/>
    </source>
</evidence>
<reference evidence="3" key="1">
    <citation type="submission" date="2020-11" db="EMBL/GenBank/DDBJ databases">
        <title>Gallus gallus (Chicken) genome, bGalGal1, GRCg7b, maternal haplotype autosomes + Z &amp; W.</title>
        <authorList>
            <person name="Warren W."/>
            <person name="Formenti G."/>
            <person name="Fedrigo O."/>
            <person name="Haase B."/>
            <person name="Mountcastle J."/>
            <person name="Balacco J."/>
            <person name="Tracey A."/>
            <person name="Schneider V."/>
            <person name="Okimoto R."/>
            <person name="Cheng H."/>
            <person name="Hawken R."/>
            <person name="Howe K."/>
            <person name="Jarvis E.D."/>
        </authorList>
    </citation>
    <scope>NUCLEOTIDE SEQUENCE [LARGE SCALE GENOMIC DNA]</scope>
    <source>
        <strain evidence="3">Broiler</strain>
    </source>
</reference>